<dbReference type="SUPFAM" id="SSF52743">
    <property type="entry name" value="Subtilisin-like"/>
    <property type="match status" value="1"/>
</dbReference>
<dbReference type="Proteomes" id="UP000644147">
    <property type="component" value="Unassembled WGS sequence"/>
</dbReference>
<evidence type="ECO:0000256" key="5">
    <source>
        <dbReference type="PROSITE-ProRule" id="PRU01240"/>
    </source>
</evidence>
<keyword evidence="10" id="KW-1185">Reference proteome</keyword>
<dbReference type="Gene3D" id="3.40.50.200">
    <property type="entry name" value="Peptidase S8/S53 domain"/>
    <property type="match status" value="1"/>
</dbReference>
<accession>A0ABS1BWP1</accession>
<reference evidence="9 10" key="1">
    <citation type="submission" date="2020-12" db="EMBL/GenBank/DDBJ databases">
        <title>Bacterial novel species Adhaeribacter sp. BT258 isolated from soil.</title>
        <authorList>
            <person name="Jung H.-Y."/>
        </authorList>
    </citation>
    <scope>NUCLEOTIDE SEQUENCE [LARGE SCALE GENOMIC DNA]</scope>
    <source>
        <strain evidence="9 10">BT258</strain>
    </source>
</reference>
<gene>
    <name evidence="9" type="ORF">I5M27_01045</name>
</gene>
<dbReference type="PANTHER" id="PTHR43806:SF11">
    <property type="entry name" value="CEREVISIN-RELATED"/>
    <property type="match status" value="1"/>
</dbReference>
<dbReference type="NCBIfam" id="TIGR04183">
    <property type="entry name" value="Por_Secre_tail"/>
    <property type="match status" value="1"/>
</dbReference>
<evidence type="ECO:0000256" key="1">
    <source>
        <dbReference type="ARBA" id="ARBA00011073"/>
    </source>
</evidence>
<name>A0ABS1BWP1_9BACT</name>
<comment type="similarity">
    <text evidence="1 5 6">Belongs to the peptidase S8 family.</text>
</comment>
<feature type="domain" description="Secretion system C-terminal sorting" evidence="8">
    <location>
        <begin position="862"/>
        <end position="936"/>
    </location>
</feature>
<dbReference type="PRINTS" id="PR00723">
    <property type="entry name" value="SUBTILISIN"/>
</dbReference>
<dbReference type="Pfam" id="PF00082">
    <property type="entry name" value="Peptidase_S8"/>
    <property type="match status" value="1"/>
</dbReference>
<evidence type="ECO:0000313" key="10">
    <source>
        <dbReference type="Proteomes" id="UP000644147"/>
    </source>
</evidence>
<evidence type="ECO:0000259" key="7">
    <source>
        <dbReference type="Pfam" id="PF00082"/>
    </source>
</evidence>
<dbReference type="PANTHER" id="PTHR43806">
    <property type="entry name" value="PEPTIDASE S8"/>
    <property type="match status" value="1"/>
</dbReference>
<protein>
    <submittedName>
        <fullName evidence="9">S8 family serine peptidase</fullName>
    </submittedName>
</protein>
<sequence length="939" mass="103078">MDRPAAIGADSSGNVIIGGFYTNQPGNTELSLISLNSSLRQNWAQNINITPGEDKIADLFVNQNGDIYVTGHNEESPGYFKAFVAKYDNAGNQLWLEHYQSPRGGAYGKKISMDNNGDLVVAGVVISDANKNFLTMKYSQDGEIRMAEEFDSGNTDIASSLALDNQGNIYISGTSSSPTADQYNTVKYSTYYREINPVTSSKGVEYVDNDVIIKFNPTVVKVSAIDNLDKTYGKLSDFVQPSAIQTMYNALDQRINFGSLNTVKVFPNLTTTDNYSISRLGDTVAMPPFWATFVIELPDKVDETEIAAKLSRINPTIEYAQLNYIVKATARPNDNLISVGNNQLPGLIPNATFKYAHIKMEQGWDVEVGSEDIKVGVIDSGINWEHEDFGKKTGSKAFIDSKIKGGWDYRNKVHVANASKPFDDNGHGTAAAGIIGALRNNTKGVAGIAGGDMAVSNSSYPNGNSGVQLFSLRILKKNGSAYSYLMEAIVDGARYNPSAANPGFGLHILNLSLAAGTDSAGVLEEAIKFCFRNSCTVVAASGNYGNLNVAFQKMYPASFYDPWVIKVGYNDATGKRGFFSNYGHNLDLIAPGTNDLYTCLSSANNNAYVDKLQNGKDDIEGTSFAAPHVTGVAGLMQSHFYKKRNKILASEDIEFLIQKYATDINVLNSNYFQYYDDLTGHGRLNADSVLKHIEFPKYDVLHDSASMKKDPYTINLYSDSTKIELRKPAFGLPAGEYIMDVYDVTITKTHSIGNATVVNSWVRNASSNLFRRPLLTLSPRGLSLEPEPNVTVFNVTNTQAMVAGNCYFVKKSLTGQTINKWIPFDPYDQRKLGYAAYSLHVYDANATGVADAFAGKNSLIKIYPNPTTKNQTIQLSLKEAEQVSIKLFDIQGREIRTIYKGIAGQNFKAEVDLNALPNGMYLYRVETGREVVHSRFVKN</sequence>
<dbReference type="InterPro" id="IPR015500">
    <property type="entry name" value="Peptidase_S8_subtilisin-rel"/>
</dbReference>
<feature type="active site" description="Charge relay system" evidence="5">
    <location>
        <position position="623"/>
    </location>
</feature>
<dbReference type="InterPro" id="IPR050131">
    <property type="entry name" value="Peptidase_S8_subtilisin-like"/>
</dbReference>
<keyword evidence="2 5" id="KW-0645">Protease</keyword>
<dbReference type="InterPro" id="IPR023828">
    <property type="entry name" value="Peptidase_S8_Ser-AS"/>
</dbReference>
<evidence type="ECO:0000256" key="2">
    <source>
        <dbReference type="ARBA" id="ARBA00022670"/>
    </source>
</evidence>
<dbReference type="InterPro" id="IPR023827">
    <property type="entry name" value="Peptidase_S8_Asp-AS"/>
</dbReference>
<evidence type="ECO:0000313" key="9">
    <source>
        <dbReference type="EMBL" id="MBK0401548.1"/>
    </source>
</evidence>
<dbReference type="InterPro" id="IPR000209">
    <property type="entry name" value="Peptidase_S8/S53_dom"/>
</dbReference>
<evidence type="ECO:0000256" key="6">
    <source>
        <dbReference type="RuleBase" id="RU003355"/>
    </source>
</evidence>
<dbReference type="InterPro" id="IPR036852">
    <property type="entry name" value="Peptidase_S8/S53_dom_sf"/>
</dbReference>
<evidence type="ECO:0000256" key="3">
    <source>
        <dbReference type="ARBA" id="ARBA00022801"/>
    </source>
</evidence>
<dbReference type="PROSITE" id="PS51892">
    <property type="entry name" value="SUBTILASE"/>
    <property type="match status" value="1"/>
</dbReference>
<evidence type="ECO:0000256" key="4">
    <source>
        <dbReference type="ARBA" id="ARBA00022825"/>
    </source>
</evidence>
<dbReference type="SUPFAM" id="SSF101898">
    <property type="entry name" value="NHL repeat"/>
    <property type="match status" value="1"/>
</dbReference>
<comment type="caution">
    <text evidence="9">The sequence shown here is derived from an EMBL/GenBank/DDBJ whole genome shotgun (WGS) entry which is preliminary data.</text>
</comment>
<dbReference type="EMBL" id="JAEHFX010000001">
    <property type="protein sequence ID" value="MBK0401548.1"/>
    <property type="molecule type" value="Genomic_DNA"/>
</dbReference>
<keyword evidence="3 5" id="KW-0378">Hydrolase</keyword>
<dbReference type="Pfam" id="PF18962">
    <property type="entry name" value="Por_Secre_tail"/>
    <property type="match status" value="1"/>
</dbReference>
<dbReference type="PROSITE" id="PS00138">
    <property type="entry name" value="SUBTILASE_SER"/>
    <property type="match status" value="1"/>
</dbReference>
<feature type="domain" description="Peptidase S8/S53" evidence="7">
    <location>
        <begin position="371"/>
        <end position="665"/>
    </location>
</feature>
<dbReference type="PROSITE" id="PS00136">
    <property type="entry name" value="SUBTILASE_ASP"/>
    <property type="match status" value="1"/>
</dbReference>
<proteinExistence type="inferred from homology"/>
<feature type="active site" description="Charge relay system" evidence="5">
    <location>
        <position position="427"/>
    </location>
</feature>
<dbReference type="InterPro" id="IPR026444">
    <property type="entry name" value="Secre_tail"/>
</dbReference>
<feature type="active site" description="Charge relay system" evidence="5">
    <location>
        <position position="379"/>
    </location>
</feature>
<keyword evidence="4 5" id="KW-0720">Serine protease</keyword>
<organism evidence="9 10">
    <name type="scientific">Adhaeribacter terrigena</name>
    <dbReference type="NCBI Taxonomy" id="2793070"/>
    <lineage>
        <taxon>Bacteria</taxon>
        <taxon>Pseudomonadati</taxon>
        <taxon>Bacteroidota</taxon>
        <taxon>Cytophagia</taxon>
        <taxon>Cytophagales</taxon>
        <taxon>Hymenobacteraceae</taxon>
        <taxon>Adhaeribacter</taxon>
    </lineage>
</organism>
<evidence type="ECO:0000259" key="8">
    <source>
        <dbReference type="Pfam" id="PF18962"/>
    </source>
</evidence>